<keyword evidence="2" id="KW-1185">Reference proteome</keyword>
<dbReference type="EMBL" id="CM034413">
    <property type="protein sequence ID" value="KAJ0170543.1"/>
    <property type="molecule type" value="Genomic_DNA"/>
</dbReference>
<proteinExistence type="predicted"/>
<evidence type="ECO:0000313" key="2">
    <source>
        <dbReference type="Proteomes" id="UP000824533"/>
    </source>
</evidence>
<gene>
    <name evidence="1" type="ORF">K1T71_013914</name>
</gene>
<comment type="caution">
    <text evidence="1">The sequence shown here is derived from an EMBL/GenBank/DDBJ whole genome shotgun (WGS) entry which is preliminary data.</text>
</comment>
<evidence type="ECO:0000313" key="1">
    <source>
        <dbReference type="EMBL" id="KAJ0170543.1"/>
    </source>
</evidence>
<dbReference type="Proteomes" id="UP000824533">
    <property type="component" value="Linkage Group LG27"/>
</dbReference>
<protein>
    <submittedName>
        <fullName evidence="1">Uncharacterized protein</fullName>
    </submittedName>
</protein>
<name>A0ACC1CG38_9NEOP</name>
<accession>A0ACC1CG38</accession>
<organism evidence="1 2">
    <name type="scientific">Dendrolimus kikuchii</name>
    <dbReference type="NCBI Taxonomy" id="765133"/>
    <lineage>
        <taxon>Eukaryota</taxon>
        <taxon>Metazoa</taxon>
        <taxon>Ecdysozoa</taxon>
        <taxon>Arthropoda</taxon>
        <taxon>Hexapoda</taxon>
        <taxon>Insecta</taxon>
        <taxon>Pterygota</taxon>
        <taxon>Neoptera</taxon>
        <taxon>Endopterygota</taxon>
        <taxon>Lepidoptera</taxon>
        <taxon>Glossata</taxon>
        <taxon>Ditrysia</taxon>
        <taxon>Bombycoidea</taxon>
        <taxon>Lasiocampidae</taxon>
        <taxon>Dendrolimus</taxon>
    </lineage>
</organism>
<reference evidence="1 2" key="1">
    <citation type="journal article" date="2021" name="Front. Genet.">
        <title>Chromosome-Level Genome Assembly Reveals Significant Gene Expansion in the Toll and IMD Signaling Pathways of Dendrolimus kikuchii.</title>
        <authorList>
            <person name="Zhou J."/>
            <person name="Wu P."/>
            <person name="Xiong Z."/>
            <person name="Liu N."/>
            <person name="Zhao N."/>
            <person name="Ji M."/>
            <person name="Qiu Y."/>
            <person name="Yang B."/>
        </authorList>
    </citation>
    <scope>NUCLEOTIDE SEQUENCE [LARGE SCALE GENOMIC DNA]</scope>
    <source>
        <strain evidence="1">Ann1</strain>
    </source>
</reference>
<sequence length="246" mass="28884">MVFATLYPKIYFRIASVLVLLSIQLSSSHEYSELISHLNKPSHDHQPLVLVLDSHGHLKSANSKSNMYQENRDEKELSLPLLLKQLTQIQNKKFSPKIRKPRHHQHEDYLDRRPRDREDRHSLDRDDDQREDRDHHGDHGKRDKRDRRDRDRKDHHSPVIKSLLRISNSLRCGAKNQCEDECSNNYNGKKKDECEDECEKNISCEEEEEKDESENDECGQSDEEDQCEGSTKGVKLITTTPKCKRC</sequence>